<evidence type="ECO:0000256" key="1">
    <source>
        <dbReference type="ARBA" id="ARBA00001947"/>
    </source>
</evidence>
<evidence type="ECO:0000256" key="3">
    <source>
        <dbReference type="ARBA" id="ARBA00022801"/>
    </source>
</evidence>
<sequence>MIKTILSTELPINERLLIRKNVYKHGDSKKRICVVTGTHGDELEGQMVCYLVAKRLNEEIKNLNGSVEIYPALNPLGIDTIQRGIPNFDLDMNRIFPGNKNGTMAEQTAYTIVEDLKGADLVFDIHSSNLYLRETPQVRINVLDEEKLVPYAKHLNIDFIWVHDAATVLESTLAYSLNSTGTKCLVAEMGVGQRINYKICERLANGIFNIMKEMQMWSGKVKTDDFSRPILCKGDKVEFLNAKTSGVFISPLKCGIYVKKNQEIGLIVEPLTGNILDRVVSPIDGFLFTIRAYPIVYEGSLMARVYKISEAEKKVVMVGES</sequence>
<evidence type="ECO:0000256" key="4">
    <source>
        <dbReference type="ARBA" id="ARBA00022833"/>
    </source>
</evidence>
<dbReference type="EMBL" id="QGHD01000007">
    <property type="protein sequence ID" value="PWL03298.1"/>
    <property type="molecule type" value="Genomic_DNA"/>
</dbReference>
<dbReference type="InterPro" id="IPR053138">
    <property type="entry name" value="N-alpha-Ac-DABA_deacetylase"/>
</dbReference>
<comment type="cofactor">
    <cofactor evidence="1">
        <name>Zn(2+)</name>
        <dbReference type="ChEBI" id="CHEBI:29105"/>
    </cofactor>
</comment>
<dbReference type="Proteomes" id="UP000245523">
    <property type="component" value="Unassembled WGS sequence"/>
</dbReference>
<protein>
    <recommendedName>
        <fullName evidence="5">Succinylglutamate desuccinylase/Aspartoacylase catalytic domain-containing protein</fullName>
    </recommendedName>
</protein>
<name>A0ABX5LQT3_9BACT</name>
<keyword evidence="3" id="KW-0378">Hydrolase</keyword>
<proteinExistence type="predicted"/>
<dbReference type="InterPro" id="IPR055438">
    <property type="entry name" value="AstE_AspA_cat"/>
</dbReference>
<dbReference type="Gene3D" id="3.40.630.10">
    <property type="entry name" value="Zn peptidases"/>
    <property type="match status" value="1"/>
</dbReference>
<organism evidence="6 7">
    <name type="scientific">Hallerella porci</name>
    <dbReference type="NCBI Taxonomy" id="1945871"/>
    <lineage>
        <taxon>Bacteria</taxon>
        <taxon>Pseudomonadati</taxon>
        <taxon>Fibrobacterota</taxon>
        <taxon>Fibrobacteria</taxon>
        <taxon>Fibrobacterales</taxon>
        <taxon>Fibrobacteraceae</taxon>
        <taxon>Hallerella</taxon>
    </lineage>
</organism>
<comment type="caution">
    <text evidence="6">The sequence shown here is derived from an EMBL/GenBank/DDBJ whole genome shotgun (WGS) entry which is preliminary data.</text>
</comment>
<evidence type="ECO:0000256" key="2">
    <source>
        <dbReference type="ARBA" id="ARBA00022723"/>
    </source>
</evidence>
<keyword evidence="4" id="KW-0862">Zinc</keyword>
<reference evidence="6 7" key="1">
    <citation type="submission" date="2018-05" db="EMBL/GenBank/DDBJ databases">
        <title>Animal gut microbial communities from fecal samples from Wisconsin, USA.</title>
        <authorList>
            <person name="Neumann A."/>
        </authorList>
    </citation>
    <scope>NUCLEOTIDE SEQUENCE [LARGE SCALE GENOMIC DNA]</scope>
    <source>
        <strain evidence="6 7">UWS4</strain>
    </source>
</reference>
<dbReference type="PANTHER" id="PTHR37326:SF1">
    <property type="entry name" value="BLL3975 PROTEIN"/>
    <property type="match status" value="1"/>
</dbReference>
<dbReference type="SUPFAM" id="SSF53187">
    <property type="entry name" value="Zn-dependent exopeptidases"/>
    <property type="match status" value="1"/>
</dbReference>
<dbReference type="PANTHER" id="PTHR37326">
    <property type="entry name" value="BLL3975 PROTEIN"/>
    <property type="match status" value="1"/>
</dbReference>
<dbReference type="Pfam" id="PF24827">
    <property type="entry name" value="AstE_AspA_cat"/>
    <property type="match status" value="1"/>
</dbReference>
<dbReference type="CDD" id="cd06253">
    <property type="entry name" value="M14_ASTE_ASPA-like"/>
    <property type="match status" value="1"/>
</dbReference>
<evidence type="ECO:0000313" key="6">
    <source>
        <dbReference type="EMBL" id="PWL03298.1"/>
    </source>
</evidence>
<feature type="domain" description="Succinylglutamate desuccinylase/Aspartoacylase catalytic" evidence="5">
    <location>
        <begin position="30"/>
        <end position="213"/>
    </location>
</feature>
<gene>
    <name evidence="6" type="ORF">B0H50_10755</name>
</gene>
<keyword evidence="2" id="KW-0479">Metal-binding</keyword>
<evidence type="ECO:0000313" key="7">
    <source>
        <dbReference type="Proteomes" id="UP000245523"/>
    </source>
</evidence>
<accession>A0ABX5LQT3</accession>
<keyword evidence="7" id="KW-1185">Reference proteome</keyword>
<dbReference type="RefSeq" id="WP_109587355.1">
    <property type="nucleotide sequence ID" value="NZ_QGHD01000007.1"/>
</dbReference>
<evidence type="ECO:0000259" key="5">
    <source>
        <dbReference type="Pfam" id="PF24827"/>
    </source>
</evidence>